<dbReference type="PANTHER" id="PTHR13743">
    <property type="entry name" value="BEIGE/BEACH-RELATED"/>
    <property type="match status" value="1"/>
</dbReference>
<dbReference type="InterPro" id="IPR050865">
    <property type="entry name" value="BEACH_Domain"/>
</dbReference>
<gene>
    <name evidence="3" type="ORF">P879_11999</name>
</gene>
<comment type="caution">
    <text evidence="3">The sequence shown here is derived from an EMBL/GenBank/DDBJ whole genome shotgun (WGS) entry which is preliminary data.</text>
</comment>
<keyword evidence="1" id="KW-0812">Transmembrane</keyword>
<evidence type="ECO:0000313" key="3">
    <source>
        <dbReference type="EMBL" id="KAF8562357.1"/>
    </source>
</evidence>
<dbReference type="InterPro" id="IPR000409">
    <property type="entry name" value="BEACH_dom"/>
</dbReference>
<name>A0A8T0D6X6_9TREM</name>
<protein>
    <recommendedName>
        <fullName evidence="2">BEACH domain-containing protein</fullName>
    </recommendedName>
</protein>
<dbReference type="Proteomes" id="UP000699462">
    <property type="component" value="Unassembled WGS sequence"/>
</dbReference>
<dbReference type="Pfam" id="PF02138">
    <property type="entry name" value="Beach"/>
    <property type="match status" value="1"/>
</dbReference>
<keyword evidence="4" id="KW-1185">Reference proteome</keyword>
<dbReference type="EMBL" id="JTDF01021026">
    <property type="protein sequence ID" value="KAF8562357.1"/>
    <property type="molecule type" value="Genomic_DNA"/>
</dbReference>
<dbReference type="AlphaFoldDB" id="A0A8T0D6X6"/>
<dbReference type="Gene3D" id="1.10.1540.10">
    <property type="entry name" value="BEACH domain"/>
    <property type="match status" value="1"/>
</dbReference>
<dbReference type="SUPFAM" id="SSF81837">
    <property type="entry name" value="BEACH domain"/>
    <property type="match status" value="1"/>
</dbReference>
<accession>A0A8T0D6X6</accession>
<evidence type="ECO:0000313" key="4">
    <source>
        <dbReference type="Proteomes" id="UP000699462"/>
    </source>
</evidence>
<organism evidence="3 4">
    <name type="scientific">Paragonimus westermani</name>
    <dbReference type="NCBI Taxonomy" id="34504"/>
    <lineage>
        <taxon>Eukaryota</taxon>
        <taxon>Metazoa</taxon>
        <taxon>Spiralia</taxon>
        <taxon>Lophotrochozoa</taxon>
        <taxon>Platyhelminthes</taxon>
        <taxon>Trematoda</taxon>
        <taxon>Digenea</taxon>
        <taxon>Plagiorchiida</taxon>
        <taxon>Troglotremata</taxon>
        <taxon>Troglotrematidae</taxon>
        <taxon>Paragonimus</taxon>
    </lineage>
</organism>
<sequence>MIPHFCLFQERDLFIQSLESQLTDTTDQQLKSFSHTRLSSLSSTTHDRDKFTRRRSRTDRRVRLSGNAHEQLRRLQAAQRSWLNGQLTNFAYLMELNTLAGRSYNDLMQYPIFPWVIRVSMCLNSPNEVVHLRPPRVCVPLVPYVRLVQLACLLFVAPLGLTYYKSKVFL</sequence>
<reference evidence="3 4" key="1">
    <citation type="submission" date="2019-07" db="EMBL/GenBank/DDBJ databases">
        <title>Annotation for the trematode Paragonimus westermani.</title>
        <authorList>
            <person name="Choi Y.-J."/>
        </authorList>
    </citation>
    <scope>NUCLEOTIDE SEQUENCE [LARGE SCALE GENOMIC DNA]</scope>
    <source>
        <strain evidence="3">180907_Pwestermani</strain>
    </source>
</reference>
<dbReference type="OrthoDB" id="26681at2759"/>
<feature type="transmembrane region" description="Helical" evidence="1">
    <location>
        <begin position="144"/>
        <end position="164"/>
    </location>
</feature>
<evidence type="ECO:0000259" key="2">
    <source>
        <dbReference type="PROSITE" id="PS50197"/>
    </source>
</evidence>
<dbReference type="InterPro" id="IPR036372">
    <property type="entry name" value="BEACH_dom_sf"/>
</dbReference>
<proteinExistence type="predicted"/>
<keyword evidence="1" id="KW-0472">Membrane</keyword>
<dbReference type="PROSITE" id="PS50197">
    <property type="entry name" value="BEACH"/>
    <property type="match status" value="1"/>
</dbReference>
<evidence type="ECO:0000256" key="1">
    <source>
        <dbReference type="SAM" id="Phobius"/>
    </source>
</evidence>
<keyword evidence="1" id="KW-1133">Transmembrane helix</keyword>
<feature type="domain" description="BEACH" evidence="2">
    <location>
        <begin position="67"/>
        <end position="170"/>
    </location>
</feature>